<keyword evidence="6" id="KW-0564">Palmitate</keyword>
<organism evidence="10 11">
    <name type="scientific">Paenibacillus arenilitoris</name>
    <dbReference type="NCBI Taxonomy" id="2772299"/>
    <lineage>
        <taxon>Bacteria</taxon>
        <taxon>Bacillati</taxon>
        <taxon>Bacillota</taxon>
        <taxon>Bacilli</taxon>
        <taxon>Bacillales</taxon>
        <taxon>Paenibacillaceae</taxon>
        <taxon>Paenibacillus</taxon>
    </lineage>
</organism>
<dbReference type="GO" id="GO:0016020">
    <property type="term" value="C:membrane"/>
    <property type="evidence" value="ECO:0007669"/>
    <property type="project" value="UniProtKB-SubCell"/>
</dbReference>
<keyword evidence="4" id="KW-0732">Signal</keyword>
<dbReference type="EMBL" id="JACXIY010000019">
    <property type="protein sequence ID" value="MBD2870283.1"/>
    <property type="molecule type" value="Genomic_DNA"/>
</dbReference>
<evidence type="ECO:0000313" key="10">
    <source>
        <dbReference type="EMBL" id="MBD2870283.1"/>
    </source>
</evidence>
<keyword evidence="7" id="KW-0449">Lipoprotein</keyword>
<keyword evidence="5" id="KW-0472">Membrane</keyword>
<dbReference type="Gene3D" id="3.30.300.210">
    <property type="entry name" value="Nutrient germinant receptor protein C, domain 3"/>
    <property type="match status" value="1"/>
</dbReference>
<evidence type="ECO:0000256" key="5">
    <source>
        <dbReference type="ARBA" id="ARBA00023136"/>
    </source>
</evidence>
<dbReference type="InterPro" id="IPR046953">
    <property type="entry name" value="Spore_GerAC-like_C"/>
</dbReference>
<name>A0A927CLH5_9BACL</name>
<evidence type="ECO:0000256" key="2">
    <source>
        <dbReference type="ARBA" id="ARBA00007886"/>
    </source>
</evidence>
<gene>
    <name evidence="10" type="ORF">IDH41_17020</name>
</gene>
<dbReference type="Proteomes" id="UP000632125">
    <property type="component" value="Unassembled WGS sequence"/>
</dbReference>
<keyword evidence="3" id="KW-0309">Germination</keyword>
<evidence type="ECO:0000259" key="9">
    <source>
        <dbReference type="Pfam" id="PF25198"/>
    </source>
</evidence>
<evidence type="ECO:0000256" key="7">
    <source>
        <dbReference type="ARBA" id="ARBA00023288"/>
    </source>
</evidence>
<comment type="similarity">
    <text evidence="2">Belongs to the GerABKC lipoprotein family.</text>
</comment>
<dbReference type="Pfam" id="PF05504">
    <property type="entry name" value="Spore_GerAC"/>
    <property type="match status" value="1"/>
</dbReference>
<proteinExistence type="inferred from homology"/>
<dbReference type="PANTHER" id="PTHR35789:SF1">
    <property type="entry name" value="SPORE GERMINATION PROTEIN B3"/>
    <property type="match status" value="1"/>
</dbReference>
<evidence type="ECO:0000259" key="8">
    <source>
        <dbReference type="Pfam" id="PF05504"/>
    </source>
</evidence>
<dbReference type="InterPro" id="IPR057336">
    <property type="entry name" value="GerAC_N"/>
</dbReference>
<dbReference type="InterPro" id="IPR008844">
    <property type="entry name" value="Spore_GerAC-like"/>
</dbReference>
<dbReference type="RefSeq" id="WP_190863082.1">
    <property type="nucleotide sequence ID" value="NZ_JACXIY010000019.1"/>
</dbReference>
<protein>
    <submittedName>
        <fullName evidence="10">Ger(X)C family spore germination protein</fullName>
    </submittedName>
</protein>
<dbReference type="NCBIfam" id="TIGR02887">
    <property type="entry name" value="spore_ger_x_C"/>
    <property type="match status" value="1"/>
</dbReference>
<feature type="domain" description="Spore germination protein N-terminal" evidence="9">
    <location>
        <begin position="23"/>
        <end position="192"/>
    </location>
</feature>
<keyword evidence="11" id="KW-1185">Reference proteome</keyword>
<dbReference type="InterPro" id="IPR038501">
    <property type="entry name" value="Spore_GerAC_C_sf"/>
</dbReference>
<evidence type="ECO:0000256" key="6">
    <source>
        <dbReference type="ARBA" id="ARBA00023139"/>
    </source>
</evidence>
<comment type="subcellular location">
    <subcellularLocation>
        <location evidence="1">Membrane</location>
        <topology evidence="1">Lipid-anchor</topology>
    </subcellularLocation>
</comment>
<sequence length="392" mass="43869">MFRRGSVVIILITMIFVCTGCWDRMEINDMALVMASSMDLEENGRYSGTVQMVIPARQIGNTSQKTKQYFVESGTGSSIQELIATEQSKLSRRLFVAHRRVLFIGEKLGRQGIKDFLDHFGRNPTTRLRTYVVLVKGGEGKNALNIDYPLEFVPTEAVREMEKLVGGMAVTMRDLFLAASGEGIEPVMGVVELTRSSEKVNAGNTRKTFNLTGTAVFKDLKLVGYLNARDTQLMMWVTGKLNSGMLTARLPDRKGSASIRLTSAKRTVVPSIQGGKVKFTIQLEGQGTVEENKSGLDLANPKYLHLIESALEKSVPGETRKMIELVQKKYNSDIFGFGEVLHKKKPKVWRKLRHSWDELFANAEFIVKTDFEVTRAGMIGPPLQLKEREIVK</sequence>
<evidence type="ECO:0000313" key="11">
    <source>
        <dbReference type="Proteomes" id="UP000632125"/>
    </source>
</evidence>
<dbReference type="Pfam" id="PF25198">
    <property type="entry name" value="Spore_GerAC_N"/>
    <property type="match status" value="1"/>
</dbReference>
<dbReference type="PANTHER" id="PTHR35789">
    <property type="entry name" value="SPORE GERMINATION PROTEIN B3"/>
    <property type="match status" value="1"/>
</dbReference>
<feature type="domain" description="Spore germination GerAC-like C-terminal" evidence="8">
    <location>
        <begin position="212"/>
        <end position="377"/>
    </location>
</feature>
<evidence type="ECO:0000256" key="3">
    <source>
        <dbReference type="ARBA" id="ARBA00022544"/>
    </source>
</evidence>
<dbReference type="GO" id="GO:0009847">
    <property type="term" value="P:spore germination"/>
    <property type="evidence" value="ECO:0007669"/>
    <property type="project" value="InterPro"/>
</dbReference>
<comment type="caution">
    <text evidence="10">The sequence shown here is derived from an EMBL/GenBank/DDBJ whole genome shotgun (WGS) entry which is preliminary data.</text>
</comment>
<accession>A0A927CLH5</accession>
<evidence type="ECO:0000256" key="4">
    <source>
        <dbReference type="ARBA" id="ARBA00022729"/>
    </source>
</evidence>
<dbReference type="AlphaFoldDB" id="A0A927CLH5"/>
<reference evidence="10" key="1">
    <citation type="submission" date="2020-09" db="EMBL/GenBank/DDBJ databases">
        <title>A novel bacterium of genus Paenibacillus, isolated from South China Sea.</title>
        <authorList>
            <person name="Huang H."/>
            <person name="Mo K."/>
            <person name="Hu Y."/>
        </authorList>
    </citation>
    <scope>NUCLEOTIDE SEQUENCE</scope>
    <source>
        <strain evidence="10">IB182493</strain>
    </source>
</reference>
<evidence type="ECO:0000256" key="1">
    <source>
        <dbReference type="ARBA" id="ARBA00004635"/>
    </source>
</evidence>